<comment type="caution">
    <text evidence="2">The sequence shown here is derived from an EMBL/GenBank/DDBJ whole genome shotgun (WGS) entry which is preliminary data.</text>
</comment>
<proteinExistence type="predicted"/>
<dbReference type="InterPro" id="IPR001387">
    <property type="entry name" value="Cro/C1-type_HTH"/>
</dbReference>
<evidence type="ECO:0000313" key="3">
    <source>
        <dbReference type="Proteomes" id="UP001595767"/>
    </source>
</evidence>
<name>A0ABV8L470_9NOCA</name>
<dbReference type="RefSeq" id="WP_378548238.1">
    <property type="nucleotide sequence ID" value="NZ_JBHSBA010000003.1"/>
</dbReference>
<sequence length="73" mass="8318">MERAYRLAELREAQQLNQTELGNKIGIGQRTVSKIEHGEIERSRIETIRKYVEALGGEIQIVARFGDEAYTIA</sequence>
<protein>
    <submittedName>
        <fullName evidence="2">Helix-turn-helix domain-containing protein</fullName>
    </submittedName>
</protein>
<keyword evidence="3" id="KW-1185">Reference proteome</keyword>
<dbReference type="Proteomes" id="UP001595767">
    <property type="component" value="Unassembled WGS sequence"/>
</dbReference>
<evidence type="ECO:0000259" key="1">
    <source>
        <dbReference type="PROSITE" id="PS50943"/>
    </source>
</evidence>
<dbReference type="Pfam" id="PF01381">
    <property type="entry name" value="HTH_3"/>
    <property type="match status" value="1"/>
</dbReference>
<gene>
    <name evidence="2" type="ORF">ACFOW8_09095</name>
</gene>
<evidence type="ECO:0000313" key="2">
    <source>
        <dbReference type="EMBL" id="MFC4125082.1"/>
    </source>
</evidence>
<dbReference type="Gene3D" id="1.10.260.40">
    <property type="entry name" value="lambda repressor-like DNA-binding domains"/>
    <property type="match status" value="1"/>
</dbReference>
<reference evidence="3" key="1">
    <citation type="journal article" date="2019" name="Int. J. Syst. Evol. Microbiol.">
        <title>The Global Catalogue of Microorganisms (GCM) 10K type strain sequencing project: providing services to taxonomists for standard genome sequencing and annotation.</title>
        <authorList>
            <consortium name="The Broad Institute Genomics Platform"/>
            <consortium name="The Broad Institute Genome Sequencing Center for Infectious Disease"/>
            <person name="Wu L."/>
            <person name="Ma J."/>
        </authorList>
    </citation>
    <scope>NUCLEOTIDE SEQUENCE [LARGE SCALE GENOMIC DNA]</scope>
    <source>
        <strain evidence="3">CGMCC 4.7204</strain>
    </source>
</reference>
<feature type="domain" description="HTH cro/C1-type" evidence="1">
    <location>
        <begin position="7"/>
        <end position="62"/>
    </location>
</feature>
<dbReference type="EMBL" id="JBHSBA010000003">
    <property type="protein sequence ID" value="MFC4125082.1"/>
    <property type="molecule type" value="Genomic_DNA"/>
</dbReference>
<organism evidence="2 3">
    <name type="scientific">Nocardia rhizosphaerae</name>
    <dbReference type="NCBI Taxonomy" id="1691571"/>
    <lineage>
        <taxon>Bacteria</taxon>
        <taxon>Bacillati</taxon>
        <taxon>Actinomycetota</taxon>
        <taxon>Actinomycetes</taxon>
        <taxon>Mycobacteriales</taxon>
        <taxon>Nocardiaceae</taxon>
        <taxon>Nocardia</taxon>
    </lineage>
</organism>
<dbReference type="PROSITE" id="PS50943">
    <property type="entry name" value="HTH_CROC1"/>
    <property type="match status" value="1"/>
</dbReference>
<dbReference type="SMART" id="SM00530">
    <property type="entry name" value="HTH_XRE"/>
    <property type="match status" value="1"/>
</dbReference>
<dbReference type="CDD" id="cd00093">
    <property type="entry name" value="HTH_XRE"/>
    <property type="match status" value="1"/>
</dbReference>
<dbReference type="SUPFAM" id="SSF47413">
    <property type="entry name" value="lambda repressor-like DNA-binding domains"/>
    <property type="match status" value="1"/>
</dbReference>
<accession>A0ABV8L470</accession>
<dbReference type="InterPro" id="IPR010982">
    <property type="entry name" value="Lambda_DNA-bd_dom_sf"/>
</dbReference>